<keyword evidence="6 11" id="KW-0648">Protein biosynthesis</keyword>
<dbReference type="InterPro" id="IPR001412">
    <property type="entry name" value="aa-tRNA-synth_I_CS"/>
</dbReference>
<gene>
    <name evidence="13" type="ORF">A3J48_02735</name>
</gene>
<dbReference type="Gene3D" id="1.10.240.10">
    <property type="entry name" value="Tyrosyl-Transfer RNA Synthetase"/>
    <property type="match status" value="1"/>
</dbReference>
<evidence type="ECO:0000256" key="2">
    <source>
        <dbReference type="ARBA" id="ARBA00022598"/>
    </source>
</evidence>
<evidence type="ECO:0000259" key="12">
    <source>
        <dbReference type="Pfam" id="PF22421"/>
    </source>
</evidence>
<dbReference type="EMBL" id="MFES01000010">
    <property type="protein sequence ID" value="OGE86132.1"/>
    <property type="molecule type" value="Genomic_DNA"/>
</dbReference>
<evidence type="ECO:0000313" key="13">
    <source>
        <dbReference type="EMBL" id="OGE86132.1"/>
    </source>
</evidence>
<dbReference type="GO" id="GO:0005524">
    <property type="term" value="F:ATP binding"/>
    <property type="evidence" value="ECO:0007669"/>
    <property type="project" value="UniProtKB-KW"/>
</dbReference>
<dbReference type="Gene3D" id="3.40.50.620">
    <property type="entry name" value="HUPs"/>
    <property type="match status" value="1"/>
</dbReference>
<evidence type="ECO:0000256" key="8">
    <source>
        <dbReference type="ARBA" id="ARBA00048248"/>
    </source>
</evidence>
<dbReference type="InterPro" id="IPR002305">
    <property type="entry name" value="aa-tRNA-synth_Ic"/>
</dbReference>
<comment type="catalytic activity">
    <reaction evidence="8">
        <text>tRNA(Tyr) + L-tyrosine + ATP = L-tyrosyl-tRNA(Tyr) + AMP + diphosphate + H(+)</text>
        <dbReference type="Rhea" id="RHEA:10220"/>
        <dbReference type="Rhea" id="RHEA-COMP:9706"/>
        <dbReference type="Rhea" id="RHEA-COMP:9707"/>
        <dbReference type="ChEBI" id="CHEBI:15378"/>
        <dbReference type="ChEBI" id="CHEBI:30616"/>
        <dbReference type="ChEBI" id="CHEBI:33019"/>
        <dbReference type="ChEBI" id="CHEBI:58315"/>
        <dbReference type="ChEBI" id="CHEBI:78442"/>
        <dbReference type="ChEBI" id="CHEBI:78536"/>
        <dbReference type="ChEBI" id="CHEBI:456215"/>
        <dbReference type="EC" id="6.1.1.1"/>
    </reaction>
</comment>
<dbReference type="GO" id="GO:0003723">
    <property type="term" value="F:RNA binding"/>
    <property type="evidence" value="ECO:0007669"/>
    <property type="project" value="UniProtKB-KW"/>
</dbReference>
<keyword evidence="7 11" id="KW-0030">Aminoacyl-tRNA synthetase</keyword>
<dbReference type="CDD" id="cd00165">
    <property type="entry name" value="S4"/>
    <property type="match status" value="1"/>
</dbReference>
<dbReference type="SUPFAM" id="SSF52374">
    <property type="entry name" value="Nucleotidylyl transferase"/>
    <property type="match status" value="1"/>
</dbReference>
<evidence type="ECO:0000256" key="9">
    <source>
        <dbReference type="NCBIfam" id="TIGR00234"/>
    </source>
</evidence>
<keyword evidence="3 11" id="KW-0547">Nucleotide-binding</keyword>
<accession>A0A1F5P8U7</accession>
<dbReference type="InterPro" id="IPR024088">
    <property type="entry name" value="Tyr-tRNA-ligase_bac-type"/>
</dbReference>
<dbReference type="PRINTS" id="PR01040">
    <property type="entry name" value="TRNASYNTHTYR"/>
</dbReference>
<evidence type="ECO:0000256" key="1">
    <source>
        <dbReference type="ARBA" id="ARBA00013160"/>
    </source>
</evidence>
<dbReference type="InterPro" id="IPR054608">
    <property type="entry name" value="SYY-like_C"/>
</dbReference>
<feature type="domain" description="Tyrosine--tRNA ligase SYY-like C-terminal" evidence="12">
    <location>
        <begin position="324"/>
        <end position="390"/>
    </location>
</feature>
<dbReference type="Gene3D" id="3.10.290.10">
    <property type="entry name" value="RNA-binding S4 domain"/>
    <property type="match status" value="1"/>
</dbReference>
<dbReference type="InterPro" id="IPR002307">
    <property type="entry name" value="Tyr-tRNA-ligase"/>
</dbReference>
<dbReference type="Pfam" id="PF22421">
    <property type="entry name" value="SYY_C-terminal"/>
    <property type="match status" value="1"/>
</dbReference>
<dbReference type="PANTHER" id="PTHR11766">
    <property type="entry name" value="TYROSYL-TRNA SYNTHETASE"/>
    <property type="match status" value="1"/>
</dbReference>
<dbReference type="GO" id="GO:0006437">
    <property type="term" value="P:tyrosyl-tRNA aminoacylation"/>
    <property type="evidence" value="ECO:0007669"/>
    <property type="project" value="UniProtKB-UniRule"/>
</dbReference>
<keyword evidence="2 11" id="KW-0436">Ligase</keyword>
<protein>
    <recommendedName>
        <fullName evidence="1 9">Tyrosine--tRNA ligase</fullName>
        <ecNumber evidence="1 9">6.1.1.1</ecNumber>
    </recommendedName>
</protein>
<keyword evidence="4 11" id="KW-0067">ATP-binding</keyword>
<sequence>MINQQLNKVLERGVDKVYPNREALERALKNPSKLTFYLGIDPTAPFLHLGHIIPVRKLEQLRQLGCKVILLIGGATATIGDPTDKTAVRKALTVKEVKENSKNYLKLLEPVLGLKSKKNPVKVRDNNEWWSKMKFHDYKRLEQRVTTQRLMERDMFQERIKAGAPIYLHELGYPLMQAYDSVAMKVDGEVGATDQTFNMLMGRDLVKSMQGRDKFVITVKLLTDPTGRKMGKTSGNAAPLDTNPADMYGAVMSWPDEVVLVAFELLTDVTISDVKTWQKKLGPRDFKAKLAFTITEIFHKKIGAEKAEAEFNKIFRSHGTPGDIKKIKLSGKHSAVELMVKAGLAASKSEARRIIEQGGLAIDDSIVNDSNEVIEIKKGAILRRGKRQFVQIE</sequence>
<name>A0A1F5P8U7_9BACT</name>
<evidence type="ECO:0000256" key="3">
    <source>
        <dbReference type="ARBA" id="ARBA00022741"/>
    </source>
</evidence>
<evidence type="ECO:0000256" key="7">
    <source>
        <dbReference type="ARBA" id="ARBA00023146"/>
    </source>
</evidence>
<dbReference type="SUPFAM" id="SSF55174">
    <property type="entry name" value="Alpha-L RNA-binding motif"/>
    <property type="match status" value="1"/>
</dbReference>
<dbReference type="Proteomes" id="UP000176786">
    <property type="component" value="Unassembled WGS sequence"/>
</dbReference>
<keyword evidence="5 10" id="KW-0694">RNA-binding</keyword>
<evidence type="ECO:0000256" key="6">
    <source>
        <dbReference type="ARBA" id="ARBA00022917"/>
    </source>
</evidence>
<dbReference type="GO" id="GO:0005829">
    <property type="term" value="C:cytosol"/>
    <property type="evidence" value="ECO:0007669"/>
    <property type="project" value="TreeGrafter"/>
</dbReference>
<organism evidence="13 14">
    <name type="scientific">Candidatus Doudnabacteria bacterium RIFCSPHIGHO2_02_FULL_46_11</name>
    <dbReference type="NCBI Taxonomy" id="1817832"/>
    <lineage>
        <taxon>Bacteria</taxon>
        <taxon>Candidatus Doudnaibacteriota</taxon>
    </lineage>
</organism>
<reference evidence="13 14" key="1">
    <citation type="journal article" date="2016" name="Nat. Commun.">
        <title>Thousands of microbial genomes shed light on interconnected biogeochemical processes in an aquifer system.</title>
        <authorList>
            <person name="Anantharaman K."/>
            <person name="Brown C.T."/>
            <person name="Hug L.A."/>
            <person name="Sharon I."/>
            <person name="Castelle C.J."/>
            <person name="Probst A.J."/>
            <person name="Thomas B.C."/>
            <person name="Singh A."/>
            <person name="Wilkins M.J."/>
            <person name="Karaoz U."/>
            <person name="Brodie E.L."/>
            <person name="Williams K.H."/>
            <person name="Hubbard S.S."/>
            <person name="Banfield J.F."/>
        </authorList>
    </citation>
    <scope>NUCLEOTIDE SEQUENCE [LARGE SCALE GENOMIC DNA]</scope>
</reference>
<dbReference type="EC" id="6.1.1.1" evidence="1 9"/>
<evidence type="ECO:0000256" key="11">
    <source>
        <dbReference type="RuleBase" id="RU363036"/>
    </source>
</evidence>
<dbReference type="AlphaFoldDB" id="A0A1F5P8U7"/>
<dbReference type="InterPro" id="IPR036986">
    <property type="entry name" value="S4_RNA-bd_sf"/>
</dbReference>
<proteinExistence type="inferred from homology"/>
<dbReference type="InterPro" id="IPR014729">
    <property type="entry name" value="Rossmann-like_a/b/a_fold"/>
</dbReference>
<dbReference type="PROSITE" id="PS00178">
    <property type="entry name" value="AA_TRNA_LIGASE_I"/>
    <property type="match status" value="1"/>
</dbReference>
<evidence type="ECO:0000313" key="14">
    <source>
        <dbReference type="Proteomes" id="UP000176786"/>
    </source>
</evidence>
<dbReference type="GO" id="GO:0004831">
    <property type="term" value="F:tyrosine-tRNA ligase activity"/>
    <property type="evidence" value="ECO:0007669"/>
    <property type="project" value="UniProtKB-UniRule"/>
</dbReference>
<dbReference type="STRING" id="1817832.A3J48_02735"/>
<dbReference type="PANTHER" id="PTHR11766:SF1">
    <property type="entry name" value="TYROSINE--TRNA LIGASE"/>
    <property type="match status" value="1"/>
</dbReference>
<dbReference type="Pfam" id="PF00579">
    <property type="entry name" value="tRNA-synt_1b"/>
    <property type="match status" value="1"/>
</dbReference>
<evidence type="ECO:0000256" key="5">
    <source>
        <dbReference type="ARBA" id="ARBA00022884"/>
    </source>
</evidence>
<dbReference type="PROSITE" id="PS50889">
    <property type="entry name" value="S4"/>
    <property type="match status" value="1"/>
</dbReference>
<comment type="similarity">
    <text evidence="11">Belongs to the class-I aminoacyl-tRNA synthetase family.</text>
</comment>
<evidence type="ECO:0000256" key="4">
    <source>
        <dbReference type="ARBA" id="ARBA00022840"/>
    </source>
</evidence>
<dbReference type="NCBIfam" id="TIGR00234">
    <property type="entry name" value="tyrS"/>
    <property type="match status" value="1"/>
</dbReference>
<evidence type="ECO:0000256" key="10">
    <source>
        <dbReference type="PROSITE-ProRule" id="PRU00182"/>
    </source>
</evidence>
<comment type="caution">
    <text evidence="13">The sequence shown here is derived from an EMBL/GenBank/DDBJ whole genome shotgun (WGS) entry which is preliminary data.</text>
</comment>